<organism evidence="1 2">
    <name type="scientific">Candidatus Nomurabacteria bacterium GW2011_GWF2_43_24</name>
    <dbReference type="NCBI Taxonomy" id="1618778"/>
    <lineage>
        <taxon>Bacteria</taxon>
        <taxon>Candidatus Nomuraibacteriota</taxon>
    </lineage>
</organism>
<dbReference type="AlphaFoldDB" id="A0A0G1HLV4"/>
<dbReference type="Gene3D" id="3.40.50.300">
    <property type="entry name" value="P-loop containing nucleotide triphosphate hydrolases"/>
    <property type="match status" value="1"/>
</dbReference>
<dbReference type="Pfam" id="PF13177">
    <property type="entry name" value="DNA_pol3_delta2"/>
    <property type="match status" value="1"/>
</dbReference>
<dbReference type="SUPFAM" id="SSF52540">
    <property type="entry name" value="P-loop containing nucleoside triphosphate hydrolases"/>
    <property type="match status" value="1"/>
</dbReference>
<sequence length="247" mass="27922">MLSKYLDKNNLHHAYLIEGARDVIVPEITEFLKSIGIKTTGNSDFIHISLDSFKIEDARNLKSYGSQKSFSSALSAQAGKKIFIISANSFLLEAQNSLLKMFEEPIENTHFFLVVPDTNALLKTLVSRFYLISSVPGMGEEVEEAEKFIKMSLRSRIDYIKGLLAEPEEEEDEEENEIVALDSTRSKALKFLNALESVLSRVPLDKNISRVPLDMFQHFLKVREFLRMPGSSAKNLMESVALIIPIF</sequence>
<evidence type="ECO:0000313" key="2">
    <source>
        <dbReference type="Proteomes" id="UP000033907"/>
    </source>
</evidence>
<protein>
    <submittedName>
        <fullName evidence="1">Polymerase III subunit delta protein</fullName>
    </submittedName>
</protein>
<accession>A0A0G1HLV4</accession>
<comment type="caution">
    <text evidence="1">The sequence shown here is derived from an EMBL/GenBank/DDBJ whole genome shotgun (WGS) entry which is preliminary data.</text>
</comment>
<dbReference type="InterPro" id="IPR027417">
    <property type="entry name" value="P-loop_NTPase"/>
</dbReference>
<evidence type="ECO:0000313" key="1">
    <source>
        <dbReference type="EMBL" id="KKT11839.1"/>
    </source>
</evidence>
<proteinExistence type="predicted"/>
<name>A0A0G1HLV4_9BACT</name>
<dbReference type="Proteomes" id="UP000033907">
    <property type="component" value="Unassembled WGS sequence"/>
</dbReference>
<dbReference type="EMBL" id="LCGH01000001">
    <property type="protein sequence ID" value="KKT11839.1"/>
    <property type="molecule type" value="Genomic_DNA"/>
</dbReference>
<gene>
    <name evidence="1" type="ORF">UV91_C0001G0051</name>
</gene>
<reference evidence="1 2" key="1">
    <citation type="journal article" date="2015" name="Nature">
        <title>rRNA introns, odd ribosomes, and small enigmatic genomes across a large radiation of phyla.</title>
        <authorList>
            <person name="Brown C.T."/>
            <person name="Hug L.A."/>
            <person name="Thomas B.C."/>
            <person name="Sharon I."/>
            <person name="Castelle C.J."/>
            <person name="Singh A."/>
            <person name="Wilkins M.J."/>
            <person name="Williams K.H."/>
            <person name="Banfield J.F."/>
        </authorList>
    </citation>
    <scope>NUCLEOTIDE SEQUENCE [LARGE SCALE GENOMIC DNA]</scope>
</reference>